<evidence type="ECO:0000313" key="1">
    <source>
        <dbReference type="EMBL" id="KAK7361086.1"/>
    </source>
</evidence>
<organism evidence="1 2">
    <name type="scientific">Canavalia gladiata</name>
    <name type="common">Sword bean</name>
    <name type="synonym">Dolichos gladiatus</name>
    <dbReference type="NCBI Taxonomy" id="3824"/>
    <lineage>
        <taxon>Eukaryota</taxon>
        <taxon>Viridiplantae</taxon>
        <taxon>Streptophyta</taxon>
        <taxon>Embryophyta</taxon>
        <taxon>Tracheophyta</taxon>
        <taxon>Spermatophyta</taxon>
        <taxon>Magnoliopsida</taxon>
        <taxon>eudicotyledons</taxon>
        <taxon>Gunneridae</taxon>
        <taxon>Pentapetalae</taxon>
        <taxon>rosids</taxon>
        <taxon>fabids</taxon>
        <taxon>Fabales</taxon>
        <taxon>Fabaceae</taxon>
        <taxon>Papilionoideae</taxon>
        <taxon>50 kb inversion clade</taxon>
        <taxon>NPAAA clade</taxon>
        <taxon>indigoferoid/millettioid clade</taxon>
        <taxon>Phaseoleae</taxon>
        <taxon>Canavalia</taxon>
    </lineage>
</organism>
<dbReference type="EMBL" id="JAYMYQ010000001">
    <property type="protein sequence ID" value="KAK7361086.1"/>
    <property type="molecule type" value="Genomic_DNA"/>
</dbReference>
<comment type="caution">
    <text evidence="1">The sequence shown here is derived from an EMBL/GenBank/DDBJ whole genome shotgun (WGS) entry which is preliminary data.</text>
</comment>
<reference evidence="1 2" key="1">
    <citation type="submission" date="2024-01" db="EMBL/GenBank/DDBJ databases">
        <title>The genomes of 5 underutilized Papilionoideae crops provide insights into root nodulation and disease resistanc.</title>
        <authorList>
            <person name="Jiang F."/>
        </authorList>
    </citation>
    <scope>NUCLEOTIDE SEQUENCE [LARGE SCALE GENOMIC DNA]</scope>
    <source>
        <strain evidence="1">LVBAO_FW01</strain>
        <tissue evidence="1">Leaves</tissue>
    </source>
</reference>
<accession>A0AAN9R6M5</accession>
<dbReference type="AlphaFoldDB" id="A0AAN9R6M5"/>
<dbReference type="Proteomes" id="UP001367508">
    <property type="component" value="Unassembled WGS sequence"/>
</dbReference>
<evidence type="ECO:0000313" key="2">
    <source>
        <dbReference type="Proteomes" id="UP001367508"/>
    </source>
</evidence>
<proteinExistence type="predicted"/>
<gene>
    <name evidence="1" type="ORF">VNO77_03117</name>
</gene>
<sequence>MRDFSVIIQRFSAIDKFKREKGKDVLVVSYLCGYHYRLPTDLGIGVKIGSAGWCVGGSPKAHWVRISYTVLSFGITIYPTGPLYSYWGLLIFDLPGSSMPPISQTK</sequence>
<protein>
    <submittedName>
        <fullName evidence="1">Uncharacterized protein</fullName>
    </submittedName>
</protein>
<name>A0AAN9R6M5_CANGL</name>
<keyword evidence="2" id="KW-1185">Reference proteome</keyword>